<evidence type="ECO:0000256" key="1">
    <source>
        <dbReference type="SAM" id="MobiDB-lite"/>
    </source>
</evidence>
<accession>A0A1T3CC11</accession>
<comment type="caution">
    <text evidence="2">The sequence shown here is derived from an EMBL/GenBank/DDBJ whole genome shotgun (WGS) entry which is preliminary data.</text>
</comment>
<reference evidence="2 3" key="1">
    <citation type="submission" date="2016-04" db="EMBL/GenBank/DDBJ databases">
        <title>Multiple horizontal gene transfer events from other fungi enriched the ability of the initially mycotrophic fungus Trichoderma (Ascomycota) to feed on dead plant biomass.</title>
        <authorList>
            <person name="Atanasova L."/>
            <person name="Chenthamara K."/>
            <person name="Zhang J."/>
            <person name="Grujic M."/>
            <person name="Henrissat B."/>
            <person name="Kuo A."/>
            <person name="Aertz A."/>
            <person name="Salamov A."/>
            <person name="Lipzen A."/>
            <person name="Labutti K."/>
            <person name="Barry K."/>
            <person name="Miao Y."/>
            <person name="Rahimi M.J."/>
            <person name="Shen Q."/>
            <person name="Grigoriev I.V."/>
            <person name="Kubicek C.P."/>
            <person name="Druzhinina I.S."/>
        </authorList>
    </citation>
    <scope>NUCLEOTIDE SEQUENCE [LARGE SCALE GENOMIC DNA]</scope>
    <source>
        <strain evidence="2 3">NJAU 4742</strain>
    </source>
</reference>
<feature type="compositionally biased region" description="Polar residues" evidence="1">
    <location>
        <begin position="98"/>
        <end position="107"/>
    </location>
</feature>
<keyword evidence="3" id="KW-1185">Reference proteome</keyword>
<sequence length="107" mass="12572">MMHLRVETKPREMLVRAIERTEEQLQIVNEQIEALRNQRLEIDRQIITYEKRLCLRAEVQDNVAAKENEAEELREQLATAVHELEGYDETMQIKPKDSSSAASDEDY</sequence>
<dbReference type="Proteomes" id="UP000191004">
    <property type="component" value="Unassembled WGS sequence"/>
</dbReference>
<proteinExistence type="predicted"/>
<evidence type="ECO:0000313" key="2">
    <source>
        <dbReference type="EMBL" id="OPB38648.1"/>
    </source>
</evidence>
<evidence type="ECO:0000313" key="3">
    <source>
        <dbReference type="Proteomes" id="UP000191004"/>
    </source>
</evidence>
<dbReference type="EMBL" id="LVVK01000020">
    <property type="protein sequence ID" value="OPB38648.1"/>
    <property type="molecule type" value="Genomic_DNA"/>
</dbReference>
<feature type="region of interest" description="Disordered" evidence="1">
    <location>
        <begin position="86"/>
        <end position="107"/>
    </location>
</feature>
<dbReference type="AlphaFoldDB" id="A0A1T3CC11"/>
<organism evidence="2 3">
    <name type="scientific">Trichoderma guizhouense</name>
    <dbReference type="NCBI Taxonomy" id="1491466"/>
    <lineage>
        <taxon>Eukaryota</taxon>
        <taxon>Fungi</taxon>
        <taxon>Dikarya</taxon>
        <taxon>Ascomycota</taxon>
        <taxon>Pezizomycotina</taxon>
        <taxon>Sordariomycetes</taxon>
        <taxon>Hypocreomycetidae</taxon>
        <taxon>Hypocreales</taxon>
        <taxon>Hypocreaceae</taxon>
        <taxon>Trichoderma</taxon>
    </lineage>
</organism>
<gene>
    <name evidence="2" type="ORF">A0O28_0017540</name>
</gene>
<protein>
    <submittedName>
        <fullName evidence="2">Uncharacterized protein</fullName>
    </submittedName>
</protein>
<name>A0A1T3CC11_9HYPO</name>
<dbReference type="OrthoDB" id="4896857at2759"/>